<dbReference type="AlphaFoldDB" id="A0A7S4SQL7"/>
<proteinExistence type="predicted"/>
<keyword evidence="5" id="KW-0148">Chlorophyll</keyword>
<evidence type="ECO:0000256" key="4">
    <source>
        <dbReference type="ARBA" id="ARBA00022640"/>
    </source>
</evidence>
<protein>
    <recommendedName>
        <fullName evidence="7">Light harvesting protein</fullName>
    </recommendedName>
</protein>
<feature type="binding site" evidence="5">
    <location>
        <position position="144"/>
    </location>
    <ligand>
        <name>chlorophyll a</name>
        <dbReference type="ChEBI" id="CHEBI:58416"/>
        <label>1</label>
    </ligand>
</feature>
<dbReference type="Pfam" id="PF00504">
    <property type="entry name" value="Chloroa_b-bind"/>
    <property type="match status" value="1"/>
</dbReference>
<feature type="binding site" evidence="5">
    <location>
        <position position="146"/>
    </location>
    <ligand>
        <name>chlorophyll a</name>
        <dbReference type="ChEBI" id="CHEBI:58416"/>
        <label>1</label>
    </ligand>
</feature>
<evidence type="ECO:0000256" key="5">
    <source>
        <dbReference type="PIRSR" id="PIRSR601344-1"/>
    </source>
</evidence>
<reference evidence="6" key="1">
    <citation type="submission" date="2021-01" db="EMBL/GenBank/DDBJ databases">
        <authorList>
            <person name="Corre E."/>
            <person name="Pelletier E."/>
            <person name="Niang G."/>
            <person name="Scheremetjew M."/>
            <person name="Finn R."/>
            <person name="Kale V."/>
            <person name="Holt S."/>
            <person name="Cochrane G."/>
            <person name="Meng A."/>
            <person name="Brown T."/>
            <person name="Cohen L."/>
        </authorList>
    </citation>
    <scope>NUCLEOTIDE SEQUENCE</scope>
    <source>
        <strain evidence="6">CCMP3105</strain>
    </source>
</reference>
<dbReference type="GO" id="GO:0016020">
    <property type="term" value="C:membrane"/>
    <property type="evidence" value="ECO:0007669"/>
    <property type="project" value="InterPro"/>
</dbReference>
<evidence type="ECO:0008006" key="7">
    <source>
        <dbReference type="Google" id="ProtNLM"/>
    </source>
</evidence>
<dbReference type="InterPro" id="IPR022796">
    <property type="entry name" value="Chloroa_b-bind"/>
</dbReference>
<dbReference type="Gene3D" id="1.10.3460.10">
    <property type="entry name" value="Chlorophyll a/b binding protein domain"/>
    <property type="match status" value="1"/>
</dbReference>
<dbReference type="SUPFAM" id="SSF103511">
    <property type="entry name" value="Chlorophyll a-b binding protein"/>
    <property type="match status" value="1"/>
</dbReference>
<dbReference type="InterPro" id="IPR001344">
    <property type="entry name" value="Chloro_AB-bd_pln"/>
</dbReference>
<keyword evidence="4" id="KW-0934">Plastid</keyword>
<keyword evidence="3" id="KW-0602">Photosynthesis</keyword>
<feature type="binding site" evidence="5">
    <location>
        <position position="42"/>
    </location>
    <ligand>
        <name>chlorophyll a</name>
        <dbReference type="ChEBI" id="CHEBI:58416"/>
        <label>1</label>
    </ligand>
</feature>
<evidence type="ECO:0000256" key="3">
    <source>
        <dbReference type="ARBA" id="ARBA00022531"/>
    </source>
</evidence>
<evidence type="ECO:0000313" key="6">
    <source>
        <dbReference type="EMBL" id="CAE4653194.1"/>
    </source>
</evidence>
<sequence length="197" mass="21435">MSPSVPFLNYPEVLDGWVGGEKGFDPLNVTDALPVYLVREAELKHGRVCMLATVGFAAQQFVTFPGEKPTPDSLQAVYTASPAAWACLLFLAGWIESSSYGGKITMLDMFEEDREPGNLGFGTRFIAGKSAEETKDIRLKELNNGRLAMMAIGGMVHHNLVVSGPLFPLFPEGWAGPQYTWEIDSVMGGLQNQPVPP</sequence>
<dbReference type="EMBL" id="HBNR01076761">
    <property type="protein sequence ID" value="CAE4653194.1"/>
    <property type="molecule type" value="Transcribed_RNA"/>
</dbReference>
<dbReference type="GO" id="GO:0016168">
    <property type="term" value="F:chlorophyll binding"/>
    <property type="evidence" value="ECO:0007669"/>
    <property type="project" value="UniProtKB-KW"/>
</dbReference>
<comment type="subcellular location">
    <subcellularLocation>
        <location evidence="1">Plastid</location>
        <location evidence="1">Chloroplast</location>
    </subcellularLocation>
</comment>
<evidence type="ECO:0000256" key="2">
    <source>
        <dbReference type="ARBA" id="ARBA00022528"/>
    </source>
</evidence>
<feature type="binding site" evidence="5">
    <location>
        <position position="141"/>
    </location>
    <ligand>
        <name>chlorophyll a</name>
        <dbReference type="ChEBI" id="CHEBI:58416"/>
        <label>1</label>
    </ligand>
</feature>
<dbReference type="GO" id="GO:0009507">
    <property type="term" value="C:chloroplast"/>
    <property type="evidence" value="ECO:0007669"/>
    <property type="project" value="UniProtKB-SubCell"/>
</dbReference>
<organism evidence="6">
    <name type="scientific">Alexandrium monilatum</name>
    <dbReference type="NCBI Taxonomy" id="311494"/>
    <lineage>
        <taxon>Eukaryota</taxon>
        <taxon>Sar</taxon>
        <taxon>Alveolata</taxon>
        <taxon>Dinophyceae</taxon>
        <taxon>Gonyaulacales</taxon>
        <taxon>Pyrocystaceae</taxon>
        <taxon>Alexandrium</taxon>
    </lineage>
</organism>
<keyword evidence="5" id="KW-0157">Chromophore</keyword>
<gene>
    <name evidence="6" type="ORF">AMON00008_LOCUS54592</name>
</gene>
<dbReference type="GO" id="GO:0009765">
    <property type="term" value="P:photosynthesis, light harvesting"/>
    <property type="evidence" value="ECO:0007669"/>
    <property type="project" value="InterPro"/>
</dbReference>
<evidence type="ECO:0000256" key="1">
    <source>
        <dbReference type="ARBA" id="ARBA00004229"/>
    </source>
</evidence>
<keyword evidence="2" id="KW-0150">Chloroplast</keyword>
<feature type="binding site" evidence="5">
    <location>
        <position position="45"/>
    </location>
    <ligand>
        <name>chlorophyll a</name>
        <dbReference type="ChEBI" id="CHEBI:58416"/>
        <label>1</label>
    </ligand>
</feature>
<accession>A0A7S4SQL7</accession>
<feature type="binding site" description="axial binding residue" evidence="5">
    <location>
        <position position="47"/>
    </location>
    <ligand>
        <name>chlorophyll b</name>
        <dbReference type="ChEBI" id="CHEBI:61721"/>
        <label>1</label>
    </ligand>
    <ligandPart>
        <name>Mg</name>
        <dbReference type="ChEBI" id="CHEBI:25107"/>
    </ligandPart>
</feature>
<feature type="binding site" evidence="5">
    <location>
        <position position="140"/>
    </location>
    <ligand>
        <name>chlorophyll a</name>
        <dbReference type="ChEBI" id="CHEBI:58416"/>
        <label>3</label>
    </ligand>
</feature>
<dbReference type="PANTHER" id="PTHR21649">
    <property type="entry name" value="CHLOROPHYLL A/B BINDING PROTEIN"/>
    <property type="match status" value="1"/>
</dbReference>
<name>A0A7S4SQL7_9DINO</name>